<name>A0A8H7CZK3_9AGAR</name>
<dbReference type="AlphaFoldDB" id="A0A8H7CZK3"/>
<evidence type="ECO:0000313" key="2">
    <source>
        <dbReference type="EMBL" id="KAF7356439.1"/>
    </source>
</evidence>
<dbReference type="OrthoDB" id="3028291at2759"/>
<sequence>MTTISQLPDTSLSILSANLSNHIMAWAVVGGFFLAIGAAIIYYASPLRLTRVLAVAITNTEKCYLEALEMGVLLSSDVETAKMLSCLQLKVSTIREGTLRSSLSTWTVLRDFFTGRSLTVLLCIWSVQELETNIEILKETQLRKNNLNPLTVSLRRRRAFPGYT</sequence>
<dbReference type="Proteomes" id="UP000620124">
    <property type="component" value="Unassembled WGS sequence"/>
</dbReference>
<feature type="transmembrane region" description="Helical" evidence="1">
    <location>
        <begin position="23"/>
        <end position="44"/>
    </location>
</feature>
<comment type="caution">
    <text evidence="2">The sequence shown here is derived from an EMBL/GenBank/DDBJ whole genome shotgun (WGS) entry which is preliminary data.</text>
</comment>
<gene>
    <name evidence="2" type="ORF">MVEN_00976800</name>
</gene>
<keyword evidence="1" id="KW-0472">Membrane</keyword>
<dbReference type="EMBL" id="JACAZI010000007">
    <property type="protein sequence ID" value="KAF7356439.1"/>
    <property type="molecule type" value="Genomic_DNA"/>
</dbReference>
<protein>
    <submittedName>
        <fullName evidence="2">Uncharacterized protein</fullName>
    </submittedName>
</protein>
<keyword evidence="3" id="KW-1185">Reference proteome</keyword>
<evidence type="ECO:0000256" key="1">
    <source>
        <dbReference type="SAM" id="Phobius"/>
    </source>
</evidence>
<reference evidence="2" key="1">
    <citation type="submission" date="2020-05" db="EMBL/GenBank/DDBJ databases">
        <title>Mycena genomes resolve the evolution of fungal bioluminescence.</title>
        <authorList>
            <person name="Tsai I.J."/>
        </authorList>
    </citation>
    <scope>NUCLEOTIDE SEQUENCE</scope>
    <source>
        <strain evidence="2">CCC161011</strain>
    </source>
</reference>
<keyword evidence="1" id="KW-0812">Transmembrane</keyword>
<proteinExistence type="predicted"/>
<organism evidence="2 3">
    <name type="scientific">Mycena venus</name>
    <dbReference type="NCBI Taxonomy" id="2733690"/>
    <lineage>
        <taxon>Eukaryota</taxon>
        <taxon>Fungi</taxon>
        <taxon>Dikarya</taxon>
        <taxon>Basidiomycota</taxon>
        <taxon>Agaricomycotina</taxon>
        <taxon>Agaricomycetes</taxon>
        <taxon>Agaricomycetidae</taxon>
        <taxon>Agaricales</taxon>
        <taxon>Marasmiineae</taxon>
        <taxon>Mycenaceae</taxon>
        <taxon>Mycena</taxon>
    </lineage>
</organism>
<evidence type="ECO:0000313" key="3">
    <source>
        <dbReference type="Proteomes" id="UP000620124"/>
    </source>
</evidence>
<accession>A0A8H7CZK3</accession>
<keyword evidence="1" id="KW-1133">Transmembrane helix</keyword>